<protein>
    <submittedName>
        <fullName evidence="1">Uncharacterized protein</fullName>
    </submittedName>
</protein>
<dbReference type="AlphaFoldDB" id="A0A1C3RF49"/>
<proteinExistence type="predicted"/>
<dbReference type="Proteomes" id="UP000231658">
    <property type="component" value="Unassembled WGS sequence"/>
</dbReference>
<accession>A0A1C3RF49</accession>
<dbReference type="STRING" id="1867952.MTBPR1_140025"/>
<sequence>MLTKTRKHTLVVVNHPFKTVMEYVAISLPLSTLHIARQTSLLNKQSSEDLVRKLHDLFTRKLTPEDDRVLSAVLPLLEEHNAYKQLNENEAYDLVVLELLENSCVVKVDTL</sequence>
<evidence type="ECO:0000313" key="1">
    <source>
        <dbReference type="EMBL" id="SCA55907.1"/>
    </source>
</evidence>
<gene>
    <name evidence="1" type="ORF">MTBPR1_140025</name>
</gene>
<keyword evidence="2" id="KW-1185">Reference proteome</keyword>
<organism evidence="1 2">
    <name type="scientific">Candidatus Terasakiella magnetica</name>
    <dbReference type="NCBI Taxonomy" id="1867952"/>
    <lineage>
        <taxon>Bacteria</taxon>
        <taxon>Pseudomonadati</taxon>
        <taxon>Pseudomonadota</taxon>
        <taxon>Alphaproteobacteria</taxon>
        <taxon>Rhodospirillales</taxon>
        <taxon>Terasakiellaceae</taxon>
        <taxon>Terasakiella</taxon>
    </lineage>
</organism>
<evidence type="ECO:0000313" key="2">
    <source>
        <dbReference type="Proteomes" id="UP000231658"/>
    </source>
</evidence>
<name>A0A1C3RF49_9PROT</name>
<reference evidence="1 2" key="1">
    <citation type="submission" date="2016-07" db="EMBL/GenBank/DDBJ databases">
        <authorList>
            <person name="Lefevre C.T."/>
        </authorList>
    </citation>
    <scope>NUCLEOTIDE SEQUENCE [LARGE SCALE GENOMIC DNA]</scope>
    <source>
        <strain evidence="1">PR1</strain>
    </source>
</reference>
<dbReference type="EMBL" id="FLYE01000006">
    <property type="protein sequence ID" value="SCA55907.1"/>
    <property type="molecule type" value="Genomic_DNA"/>
</dbReference>